<evidence type="ECO:0000259" key="2">
    <source>
        <dbReference type="Pfam" id="PF23566"/>
    </source>
</evidence>
<dbReference type="EMBL" id="JAANBB010000268">
    <property type="protein sequence ID" value="KAF7545142.1"/>
    <property type="molecule type" value="Genomic_DNA"/>
</dbReference>
<feature type="domain" description="Ppx/GppA phosphatase N-terminal" evidence="1">
    <location>
        <begin position="54"/>
        <end position="360"/>
    </location>
</feature>
<comment type="caution">
    <text evidence="3">The sequence shown here is derived from an EMBL/GenBank/DDBJ whole genome shotgun (WGS) entry which is preliminary data.</text>
</comment>
<organism evidence="3 4">
    <name type="scientific">Cylindrodendrum hubeiense</name>
    <dbReference type="NCBI Taxonomy" id="595255"/>
    <lineage>
        <taxon>Eukaryota</taxon>
        <taxon>Fungi</taxon>
        <taxon>Dikarya</taxon>
        <taxon>Ascomycota</taxon>
        <taxon>Pezizomycotina</taxon>
        <taxon>Sordariomycetes</taxon>
        <taxon>Hypocreomycetidae</taxon>
        <taxon>Hypocreales</taxon>
        <taxon>Nectriaceae</taxon>
        <taxon>Cylindrodendrum</taxon>
    </lineage>
</organism>
<dbReference type="SUPFAM" id="SSF53067">
    <property type="entry name" value="Actin-like ATPase domain"/>
    <property type="match status" value="2"/>
</dbReference>
<dbReference type="OrthoDB" id="2014654at2759"/>
<protein>
    <recommendedName>
        <fullName evidence="5">Ppx/GppA phosphatase domain-containing protein</fullName>
    </recommendedName>
</protein>
<name>A0A9P5H1K8_9HYPO</name>
<dbReference type="Gene3D" id="3.30.420.150">
    <property type="entry name" value="Exopolyphosphatase. Domain 2"/>
    <property type="match status" value="1"/>
</dbReference>
<dbReference type="Pfam" id="PF23566">
    <property type="entry name" value="RTG2_C"/>
    <property type="match status" value="1"/>
</dbReference>
<dbReference type="GO" id="GO:0006357">
    <property type="term" value="P:regulation of transcription by RNA polymerase II"/>
    <property type="evidence" value="ECO:0007669"/>
    <property type="project" value="TreeGrafter"/>
</dbReference>
<sequence>MTANVITLDNLQEKLAPWNPKAKSQLFAIVDMGSNGIRFSITSLAKPTTRLLLPVYASRAGISLFDVLKQNKNIFPDATINEVVETLLRFKQISIEYGVPDDQFMALATQAMRSADNASAMLTAIDQRTKGINMNILDPKVETLFGAVMGSRSGLVDVNDGALFMDLGGGSVQMTWMQTGKKGYEIESAKVGFSLPYGAVEVMDILTQDSKKKRVEELAVLDGKMLEKYSELVNQVPALKKIKDAYEDGDKNSTVNVYMCGGGFRGYGSMLMHNDKTDPYPIASTNAYTAPGKLFKDVNEMRKVNEDYKGRIFGMSKRRREQFPAIATIVQTFINAVPNIGNVTFSGGSNRQGALMMKLPVEVRESNPLDVLATVFPEERSIFDAVSGLLKDALPSGVDFSKTPTVFTAGLEGLFVRDIWGRGGYDDDTNTAFALNNAVLRDPEAPGLTHLGRALLALTGSARWGGNFGPIDAELFKGLTGVVESQSDDSPIWAGYLGAIANVIAAVLPAFPKSAQEVKKAISITSHIKAAEDKKNKVVIKIGVVSNDNTKGINLDELVDLIEGVAKKSKGKNPSFKISAEINLLS</sequence>
<dbReference type="Pfam" id="PF02541">
    <property type="entry name" value="Ppx-GppA"/>
    <property type="match status" value="1"/>
</dbReference>
<dbReference type="InterPro" id="IPR057512">
    <property type="entry name" value="RTG2_C"/>
</dbReference>
<proteinExistence type="predicted"/>
<dbReference type="InterPro" id="IPR050273">
    <property type="entry name" value="GppA/Ppx_hydrolase"/>
</dbReference>
<evidence type="ECO:0008006" key="5">
    <source>
        <dbReference type="Google" id="ProtNLM"/>
    </source>
</evidence>
<evidence type="ECO:0000259" key="1">
    <source>
        <dbReference type="Pfam" id="PF02541"/>
    </source>
</evidence>
<dbReference type="FunFam" id="3.30.420.40:FF:000191">
    <property type="entry name" value="Retrograde regulation protein 2"/>
    <property type="match status" value="1"/>
</dbReference>
<accession>A0A9P5H1K8</accession>
<dbReference type="Proteomes" id="UP000722485">
    <property type="component" value="Unassembled WGS sequence"/>
</dbReference>
<dbReference type="InterPro" id="IPR003695">
    <property type="entry name" value="Ppx_GppA_N"/>
</dbReference>
<evidence type="ECO:0000313" key="3">
    <source>
        <dbReference type="EMBL" id="KAF7545142.1"/>
    </source>
</evidence>
<dbReference type="AlphaFoldDB" id="A0A9P5H1K8"/>
<reference evidence="3" key="1">
    <citation type="submission" date="2020-03" db="EMBL/GenBank/DDBJ databases">
        <title>Draft Genome Sequence of Cylindrodendrum hubeiense.</title>
        <authorList>
            <person name="Buettner E."/>
            <person name="Kellner H."/>
        </authorList>
    </citation>
    <scope>NUCLEOTIDE SEQUENCE</scope>
    <source>
        <strain evidence="3">IHI 201604</strain>
    </source>
</reference>
<dbReference type="Gene3D" id="3.30.420.40">
    <property type="match status" value="1"/>
</dbReference>
<feature type="domain" description="RTG2 C-terminal" evidence="2">
    <location>
        <begin position="368"/>
        <end position="573"/>
    </location>
</feature>
<dbReference type="PANTHER" id="PTHR30005:SF0">
    <property type="entry name" value="RETROGRADE REGULATION PROTEIN 2"/>
    <property type="match status" value="1"/>
</dbReference>
<gene>
    <name evidence="3" type="ORF">G7Z17_g9398</name>
</gene>
<keyword evidence="4" id="KW-1185">Reference proteome</keyword>
<evidence type="ECO:0000313" key="4">
    <source>
        <dbReference type="Proteomes" id="UP000722485"/>
    </source>
</evidence>
<dbReference type="InterPro" id="IPR043129">
    <property type="entry name" value="ATPase_NBD"/>
</dbReference>
<dbReference type="PANTHER" id="PTHR30005">
    <property type="entry name" value="EXOPOLYPHOSPHATASE"/>
    <property type="match status" value="1"/>
</dbReference>